<keyword evidence="2" id="KW-1133">Transmembrane helix</keyword>
<dbReference type="GO" id="GO:0008745">
    <property type="term" value="F:N-acetylmuramoyl-L-alanine amidase activity"/>
    <property type="evidence" value="ECO:0007669"/>
    <property type="project" value="InterPro"/>
</dbReference>
<evidence type="ECO:0000259" key="3">
    <source>
        <dbReference type="SMART" id="SM00646"/>
    </source>
</evidence>
<reference evidence="4 5" key="1">
    <citation type="submission" date="2018-08" db="EMBL/GenBank/DDBJ databases">
        <title>A genome reference for cultivated species of the human gut microbiota.</title>
        <authorList>
            <person name="Zou Y."/>
            <person name="Xue W."/>
            <person name="Luo G."/>
        </authorList>
    </citation>
    <scope>NUCLEOTIDE SEQUENCE [LARGE SCALE GENOMIC DNA]</scope>
    <source>
        <strain evidence="4 5">AF22-21</strain>
    </source>
</reference>
<dbReference type="InterPro" id="IPR050695">
    <property type="entry name" value="N-acetylmuramoyl_amidase_3"/>
</dbReference>
<accession>A0A3R5WK76</accession>
<dbReference type="Pfam" id="PF01520">
    <property type="entry name" value="Amidase_3"/>
    <property type="match status" value="1"/>
</dbReference>
<dbReference type="AlphaFoldDB" id="A0A3R5WK76"/>
<dbReference type="Proteomes" id="UP000283295">
    <property type="component" value="Unassembled WGS sequence"/>
</dbReference>
<protein>
    <submittedName>
        <fullName evidence="4">N-acetylmuramoyl-L-alanine amidase</fullName>
    </submittedName>
</protein>
<dbReference type="SUPFAM" id="SSF53187">
    <property type="entry name" value="Zn-dependent exopeptidases"/>
    <property type="match status" value="1"/>
</dbReference>
<proteinExistence type="predicted"/>
<keyword evidence="2" id="KW-0812">Transmembrane</keyword>
<name>A0A3R5WK76_9FIRM</name>
<dbReference type="EMBL" id="QRVK01000010">
    <property type="protein sequence ID" value="RGS43129.1"/>
    <property type="molecule type" value="Genomic_DNA"/>
</dbReference>
<dbReference type="SMART" id="SM00646">
    <property type="entry name" value="Ami_3"/>
    <property type="match status" value="1"/>
</dbReference>
<dbReference type="GO" id="GO:0009253">
    <property type="term" value="P:peptidoglycan catabolic process"/>
    <property type="evidence" value="ECO:0007669"/>
    <property type="project" value="InterPro"/>
</dbReference>
<evidence type="ECO:0000313" key="4">
    <source>
        <dbReference type="EMBL" id="RGS43129.1"/>
    </source>
</evidence>
<dbReference type="InterPro" id="IPR002508">
    <property type="entry name" value="MurNAc-LAA_cat"/>
</dbReference>
<gene>
    <name evidence="4" type="ORF">DWX94_05910</name>
</gene>
<dbReference type="PANTHER" id="PTHR30404:SF0">
    <property type="entry name" value="N-ACETYLMURAMOYL-L-ALANINE AMIDASE AMIC"/>
    <property type="match status" value="1"/>
</dbReference>
<dbReference type="OrthoDB" id="9812065at2"/>
<dbReference type="Gene3D" id="3.40.630.40">
    <property type="entry name" value="Zn-dependent exopeptidases"/>
    <property type="match status" value="1"/>
</dbReference>
<dbReference type="CDD" id="cd02696">
    <property type="entry name" value="MurNAc-LAA"/>
    <property type="match status" value="1"/>
</dbReference>
<dbReference type="GO" id="GO:0030288">
    <property type="term" value="C:outer membrane-bounded periplasmic space"/>
    <property type="evidence" value="ECO:0007669"/>
    <property type="project" value="TreeGrafter"/>
</dbReference>
<feature type="transmembrane region" description="Helical" evidence="2">
    <location>
        <begin position="12"/>
        <end position="39"/>
    </location>
</feature>
<organism evidence="4 5">
    <name type="scientific">Coprococcus eutactus</name>
    <dbReference type="NCBI Taxonomy" id="33043"/>
    <lineage>
        <taxon>Bacteria</taxon>
        <taxon>Bacillati</taxon>
        <taxon>Bacillota</taxon>
        <taxon>Clostridia</taxon>
        <taxon>Lachnospirales</taxon>
        <taxon>Lachnospiraceae</taxon>
        <taxon>Coprococcus</taxon>
    </lineage>
</organism>
<feature type="domain" description="MurNAc-LAA" evidence="3">
    <location>
        <begin position="121"/>
        <end position="238"/>
    </location>
</feature>
<dbReference type="RefSeq" id="WP_022058248.1">
    <property type="nucleotide sequence ID" value="NZ_CABIWG010000008.1"/>
</dbReference>
<evidence type="ECO:0000256" key="2">
    <source>
        <dbReference type="SAM" id="Phobius"/>
    </source>
</evidence>
<evidence type="ECO:0000313" key="5">
    <source>
        <dbReference type="Proteomes" id="UP000283295"/>
    </source>
</evidence>
<evidence type="ECO:0000256" key="1">
    <source>
        <dbReference type="ARBA" id="ARBA00022801"/>
    </source>
</evidence>
<comment type="caution">
    <text evidence="4">The sequence shown here is derived from an EMBL/GenBank/DDBJ whole genome shotgun (WGS) entry which is preliminary data.</text>
</comment>
<keyword evidence="1" id="KW-0378">Hydrolase</keyword>
<dbReference type="PANTHER" id="PTHR30404">
    <property type="entry name" value="N-ACETYLMURAMOYL-L-ALANINE AMIDASE"/>
    <property type="match status" value="1"/>
</dbReference>
<sequence>MSKRKKKMTVKQLRALVAFLVVINIILLICVLVLGIFLAKANSGKARQQTVRLKKANDTYTVCVDAGHGGSDVGAVGLDGSYEKDDNLRLALKVADALEKSGVNVVLTRSDDSDTQLASRSVIANKAKADLFVSLHRNSTATANTTKGIEIWIHSSGSERSYAAADDILTNLEEVGITDNRGVRIGTQGDSDDDYAVIRDTDMTSMIIEMGFMTSQDDLDYFNENIENYAKAISNGIVEWLNEYVE</sequence>
<keyword evidence="2" id="KW-0472">Membrane</keyword>
<dbReference type="GeneID" id="92831509"/>